<evidence type="ECO:0000313" key="11">
    <source>
        <dbReference type="Proteomes" id="UP001652700"/>
    </source>
</evidence>
<evidence type="ECO:0000256" key="1">
    <source>
        <dbReference type="ARBA" id="ARBA00009809"/>
    </source>
</evidence>
<evidence type="ECO:0000256" key="6">
    <source>
        <dbReference type="RuleBase" id="RU003679"/>
    </source>
</evidence>
<dbReference type="EnsemblMetazoa" id="XM_028276700.2">
    <property type="protein sequence ID" value="XP_028132501.1"/>
    <property type="gene ID" value="LOC114327973"/>
</dbReference>
<accession>A0A6P7FAB8</accession>
<dbReference type="InterPro" id="IPR026283">
    <property type="entry name" value="B-gal_1-like"/>
</dbReference>
<dbReference type="Pfam" id="PF01301">
    <property type="entry name" value="Glyco_hydro_35"/>
    <property type="match status" value="1"/>
</dbReference>
<comment type="similarity">
    <text evidence="1 6">Belongs to the glycosyl hydrolase 35 family.</text>
</comment>
<evidence type="ECO:0000259" key="9">
    <source>
        <dbReference type="Pfam" id="PF21467"/>
    </source>
</evidence>
<dbReference type="Gene3D" id="2.60.120.260">
    <property type="entry name" value="Galactose-binding domain-like"/>
    <property type="match status" value="2"/>
</dbReference>
<feature type="domain" description="Beta-galactosidase galactose-binding" evidence="9">
    <location>
        <begin position="571"/>
        <end position="629"/>
    </location>
</feature>
<dbReference type="GeneID" id="114327973"/>
<dbReference type="SUPFAM" id="SSF51445">
    <property type="entry name" value="(Trans)glycosidases"/>
    <property type="match status" value="1"/>
</dbReference>
<dbReference type="PIRSF" id="PIRSF006336">
    <property type="entry name" value="B-gal"/>
    <property type="match status" value="1"/>
</dbReference>
<name>A0A6P7FAB8_DIAVI</name>
<dbReference type="InterPro" id="IPR031330">
    <property type="entry name" value="Gly_Hdrlase_35_cat"/>
</dbReference>
<reference evidence="10" key="2">
    <citation type="submission" date="2025-05" db="UniProtKB">
        <authorList>
            <consortium name="EnsemblMetazoa"/>
        </authorList>
    </citation>
    <scope>IDENTIFICATION</scope>
</reference>
<dbReference type="PANTHER" id="PTHR23421">
    <property type="entry name" value="BETA-GALACTOSIDASE RELATED"/>
    <property type="match status" value="1"/>
</dbReference>
<organism evidence="12">
    <name type="scientific">Diabrotica virgifera virgifera</name>
    <name type="common">western corn rootworm</name>
    <dbReference type="NCBI Taxonomy" id="50390"/>
    <lineage>
        <taxon>Eukaryota</taxon>
        <taxon>Metazoa</taxon>
        <taxon>Ecdysozoa</taxon>
        <taxon>Arthropoda</taxon>
        <taxon>Hexapoda</taxon>
        <taxon>Insecta</taxon>
        <taxon>Pterygota</taxon>
        <taxon>Neoptera</taxon>
        <taxon>Endopterygota</taxon>
        <taxon>Coleoptera</taxon>
        <taxon>Polyphaga</taxon>
        <taxon>Cucujiformia</taxon>
        <taxon>Chrysomeloidea</taxon>
        <taxon>Chrysomelidae</taxon>
        <taxon>Galerucinae</taxon>
        <taxon>Diabroticina</taxon>
        <taxon>Diabroticites</taxon>
        <taxon>Diabrotica</taxon>
    </lineage>
</organism>
<dbReference type="FunCoup" id="A0A6P7FAB8">
    <property type="interactions" value="653"/>
</dbReference>
<evidence type="ECO:0000313" key="10">
    <source>
        <dbReference type="EnsemblMetazoa" id="XP_028132501.1"/>
    </source>
</evidence>
<dbReference type="PRINTS" id="PR00742">
    <property type="entry name" value="GLHYDRLASE35"/>
</dbReference>
<dbReference type="AlphaFoldDB" id="A0A6P7FAB8"/>
<reference evidence="12" key="1">
    <citation type="submission" date="2025-04" db="UniProtKB">
        <authorList>
            <consortium name="RefSeq"/>
        </authorList>
    </citation>
    <scope>IDENTIFICATION</scope>
    <source>
        <tissue evidence="12">Whole insect</tissue>
    </source>
</reference>
<dbReference type="Pfam" id="PF21317">
    <property type="entry name" value="BetaGal_ABD_1"/>
    <property type="match status" value="1"/>
</dbReference>
<comment type="catalytic activity">
    <reaction evidence="5">
        <text>Hydrolysis of terminal non-reducing beta-D-galactose residues in beta-D-galactosides.</text>
        <dbReference type="EC" id="3.2.1.23"/>
    </reaction>
</comment>
<dbReference type="GO" id="GO:0005975">
    <property type="term" value="P:carbohydrate metabolic process"/>
    <property type="evidence" value="ECO:0007669"/>
    <property type="project" value="InterPro"/>
</dbReference>
<dbReference type="InterPro" id="IPR048913">
    <property type="entry name" value="BetaGal_gal-bd"/>
</dbReference>
<dbReference type="SUPFAM" id="SSF49785">
    <property type="entry name" value="Galactose-binding domain-like"/>
    <property type="match status" value="1"/>
</dbReference>
<evidence type="ECO:0000256" key="5">
    <source>
        <dbReference type="RuleBase" id="RU000675"/>
    </source>
</evidence>
<feature type="domain" description="Glycoside hydrolase 35 catalytic" evidence="7">
    <location>
        <begin position="32"/>
        <end position="368"/>
    </location>
</feature>
<dbReference type="PROSITE" id="PS01182">
    <property type="entry name" value="GLYCOSYL_HYDROL_F35"/>
    <property type="match status" value="1"/>
</dbReference>
<dbReference type="EC" id="3.2.1.23" evidence="5"/>
<evidence type="ECO:0000313" key="12">
    <source>
        <dbReference type="RefSeq" id="XP_028132501.1"/>
    </source>
</evidence>
<evidence type="ECO:0000256" key="4">
    <source>
        <dbReference type="PIRSR" id="PIRSR006336-1"/>
    </source>
</evidence>
<evidence type="ECO:0000259" key="8">
    <source>
        <dbReference type="Pfam" id="PF21317"/>
    </source>
</evidence>
<dbReference type="RefSeq" id="XP_028132501.1">
    <property type="nucleotide sequence ID" value="XM_028276700.1"/>
</dbReference>
<keyword evidence="2 5" id="KW-0378">Hydrolase</keyword>
<protein>
    <recommendedName>
        <fullName evidence="5">Beta-galactosidase</fullName>
        <ecNumber evidence="5">3.2.1.23</ecNumber>
    </recommendedName>
</protein>
<dbReference type="InterPro" id="IPR048912">
    <property type="entry name" value="BetaGal1-like_ABD1"/>
</dbReference>
<gene>
    <name evidence="12" type="primary">LOC114327973</name>
</gene>
<feature type="active site" description="Proton donor" evidence="4">
    <location>
        <position position="186"/>
    </location>
</feature>
<dbReference type="Pfam" id="PF21467">
    <property type="entry name" value="BetaGal_gal-bd"/>
    <property type="match status" value="1"/>
</dbReference>
<dbReference type="KEGG" id="dvv:114327973"/>
<dbReference type="Proteomes" id="UP001652700">
    <property type="component" value="Unplaced"/>
</dbReference>
<dbReference type="InterPro" id="IPR008979">
    <property type="entry name" value="Galactose-bd-like_sf"/>
</dbReference>
<dbReference type="InterPro" id="IPR001944">
    <property type="entry name" value="Glycoside_Hdrlase_35"/>
</dbReference>
<sequence>MCALVAAVLPTLYEYYTGNGIHTGLNADKPYFTLNNRNISIYSGAIHYFRIPKRYWRNRLRKLRAAGFNAVETYVPWNLHEPQPGWYDFGAGGSDMQEFLNVTEFLKIAQEEDLLAIVRPGPYICAEWEFGGFPSWFLREKNLKIRTSEPTYMKHVTRYFNVLLPILAMLQFTKGGPVIAFQVENEYGSTERAGKFVPDRQYLRELRTLFLNNGIVELLLTSDSPWQHGNRGTLPGVFLQTANFKFQVNKEFGALQKLQPKRPVMAMEFWTGWFDHWGENHHNSHSTADINEYTTAIEQILTHPASVNFYMFAGGTNFGFMNGANQNNGATDNSGYQPDTTSYDYDALLTESGDYTEKYRVAKELLKKHNKILTRIPQTPTKTPKIAYNATPIQSQMLLSELLEKQETKIISPVLLPMEHLSINNNSGQSYGYIVYRKRFIDIPANSSLLVSGRVCDTLVVLINGNLVSKPLNKVSDLNSFGFWRVKDKSLALGPNHYAEAVLDLVVENWGRSGFGAIEQFNQFKGLWQGDISLNNKKIDDWEIFPLEFKKSWNQNLSGWHKQSKLRSVGPALYKANINIEKPADTYLDMSKWCKGIAIVNNFVLGRYSKIGPQQALYLPAPFLKQGNNEIVVFEHYNPAEEITFSSAQIYKTRTDSD</sequence>
<keyword evidence="3 5" id="KW-0326">Glycosidase</keyword>
<evidence type="ECO:0000256" key="3">
    <source>
        <dbReference type="ARBA" id="ARBA00023295"/>
    </source>
</evidence>
<proteinExistence type="inferred from homology"/>
<dbReference type="InterPro" id="IPR019801">
    <property type="entry name" value="Glyco_hydro_35_CS"/>
</dbReference>
<evidence type="ECO:0000259" key="7">
    <source>
        <dbReference type="Pfam" id="PF01301"/>
    </source>
</evidence>
<dbReference type="FunFam" id="2.60.120.260:FF:000049">
    <property type="entry name" value="Beta-galactosidase"/>
    <property type="match status" value="1"/>
</dbReference>
<feature type="active site" description="Nucleophile" evidence="4">
    <location>
        <position position="268"/>
    </location>
</feature>
<feature type="domain" description="Beta-galactosidase 1-like first all-beta" evidence="8">
    <location>
        <begin position="428"/>
        <end position="548"/>
    </location>
</feature>
<keyword evidence="11" id="KW-1185">Reference proteome</keyword>
<evidence type="ECO:0000256" key="2">
    <source>
        <dbReference type="ARBA" id="ARBA00022801"/>
    </source>
</evidence>
<dbReference type="GO" id="GO:0004565">
    <property type="term" value="F:beta-galactosidase activity"/>
    <property type="evidence" value="ECO:0007669"/>
    <property type="project" value="UniProtKB-EC"/>
</dbReference>
<dbReference type="InParanoid" id="A0A6P7FAB8"/>
<dbReference type="Gene3D" id="3.20.20.80">
    <property type="entry name" value="Glycosidases"/>
    <property type="match status" value="1"/>
</dbReference>
<dbReference type="InterPro" id="IPR017853">
    <property type="entry name" value="GH"/>
</dbReference>
<dbReference type="OrthoDB" id="1657402at2759"/>